<gene>
    <name evidence="2" type="ORF">WJX75_008102</name>
</gene>
<accession>A0ABR2Z233</accession>
<protein>
    <submittedName>
        <fullName evidence="2">Uncharacterized protein</fullName>
    </submittedName>
</protein>
<organism evidence="2 3">
    <name type="scientific">Coccomyxa subellipsoidea</name>
    <dbReference type="NCBI Taxonomy" id="248742"/>
    <lineage>
        <taxon>Eukaryota</taxon>
        <taxon>Viridiplantae</taxon>
        <taxon>Chlorophyta</taxon>
        <taxon>core chlorophytes</taxon>
        <taxon>Trebouxiophyceae</taxon>
        <taxon>Trebouxiophyceae incertae sedis</taxon>
        <taxon>Coccomyxaceae</taxon>
        <taxon>Coccomyxa</taxon>
    </lineage>
</organism>
<feature type="compositionally biased region" description="Polar residues" evidence="1">
    <location>
        <begin position="42"/>
        <end position="68"/>
    </location>
</feature>
<dbReference type="Proteomes" id="UP001491310">
    <property type="component" value="Unassembled WGS sequence"/>
</dbReference>
<comment type="caution">
    <text evidence="2">The sequence shown here is derived from an EMBL/GenBank/DDBJ whole genome shotgun (WGS) entry which is preliminary data.</text>
</comment>
<dbReference type="EMBL" id="JALJOT010000002">
    <property type="protein sequence ID" value="KAK9917781.1"/>
    <property type="molecule type" value="Genomic_DNA"/>
</dbReference>
<evidence type="ECO:0000256" key="1">
    <source>
        <dbReference type="SAM" id="MobiDB-lite"/>
    </source>
</evidence>
<proteinExistence type="predicted"/>
<name>A0ABR2Z233_9CHLO</name>
<feature type="region of interest" description="Disordered" evidence="1">
    <location>
        <begin position="18"/>
        <end position="68"/>
    </location>
</feature>
<sequence>MPGLGLGFAWHASNKAGTLPSKHLLPDPPSDTLSPAFLHMSGPSSASSVNRLQTNELSLQGISSLERE</sequence>
<evidence type="ECO:0000313" key="2">
    <source>
        <dbReference type="EMBL" id="KAK9917781.1"/>
    </source>
</evidence>
<reference evidence="2 3" key="1">
    <citation type="journal article" date="2024" name="Nat. Commun.">
        <title>Phylogenomics reveals the evolutionary origins of lichenization in chlorophyte algae.</title>
        <authorList>
            <person name="Puginier C."/>
            <person name="Libourel C."/>
            <person name="Otte J."/>
            <person name="Skaloud P."/>
            <person name="Haon M."/>
            <person name="Grisel S."/>
            <person name="Petersen M."/>
            <person name="Berrin J.G."/>
            <person name="Delaux P.M."/>
            <person name="Dal Grande F."/>
            <person name="Keller J."/>
        </authorList>
    </citation>
    <scope>NUCLEOTIDE SEQUENCE [LARGE SCALE GENOMIC DNA]</scope>
    <source>
        <strain evidence="2 3">SAG 216-7</strain>
    </source>
</reference>
<evidence type="ECO:0000313" key="3">
    <source>
        <dbReference type="Proteomes" id="UP001491310"/>
    </source>
</evidence>
<keyword evidence="3" id="KW-1185">Reference proteome</keyword>